<dbReference type="InterPro" id="IPR052462">
    <property type="entry name" value="SLIRP/GR-RBP-like"/>
</dbReference>
<dbReference type="Pfam" id="PF00076">
    <property type="entry name" value="RRM_1"/>
    <property type="match status" value="1"/>
</dbReference>
<dbReference type="PANTHER" id="PTHR48027">
    <property type="entry name" value="HETEROGENEOUS NUCLEAR RIBONUCLEOPROTEIN 87F-RELATED"/>
    <property type="match status" value="1"/>
</dbReference>
<dbReference type="SUPFAM" id="SSF54928">
    <property type="entry name" value="RNA-binding domain, RBD"/>
    <property type="match status" value="1"/>
</dbReference>
<feature type="compositionally biased region" description="Basic and acidic residues" evidence="2">
    <location>
        <begin position="93"/>
        <end position="116"/>
    </location>
</feature>
<dbReference type="InterPro" id="IPR012677">
    <property type="entry name" value="Nucleotide-bd_a/b_plait_sf"/>
</dbReference>
<dbReference type="InterPro" id="IPR000504">
    <property type="entry name" value="RRM_dom"/>
</dbReference>
<feature type="domain" description="RRM" evidence="3">
    <location>
        <begin position="1"/>
        <end position="79"/>
    </location>
</feature>
<dbReference type="GO" id="GO:0003723">
    <property type="term" value="F:RNA binding"/>
    <property type="evidence" value="ECO:0007669"/>
    <property type="project" value="UniProtKB-KW"/>
</dbReference>
<dbReference type="InterPro" id="IPR035979">
    <property type="entry name" value="RBD_domain_sf"/>
</dbReference>
<accession>A0A840TIA5</accession>
<dbReference type="SMART" id="SM00360">
    <property type="entry name" value="RRM"/>
    <property type="match status" value="1"/>
</dbReference>
<dbReference type="Gene3D" id="3.30.70.330">
    <property type="match status" value="1"/>
</dbReference>
<dbReference type="EMBL" id="JACHGF010000002">
    <property type="protein sequence ID" value="MBB5283051.1"/>
    <property type="molecule type" value="Genomic_DNA"/>
</dbReference>
<dbReference type="RefSeq" id="WP_184172116.1">
    <property type="nucleotide sequence ID" value="NZ_JACHGF010000002.1"/>
</dbReference>
<reference evidence="4 5" key="1">
    <citation type="submission" date="2020-08" db="EMBL/GenBank/DDBJ databases">
        <title>Genomic Encyclopedia of Type Strains, Phase IV (KMG-IV): sequencing the most valuable type-strain genomes for metagenomic binning, comparative biology and taxonomic classification.</title>
        <authorList>
            <person name="Goeker M."/>
        </authorList>
    </citation>
    <scope>NUCLEOTIDE SEQUENCE [LARGE SCALE GENOMIC DNA]</scope>
    <source>
        <strain evidence="4 5">DSM 105074</strain>
    </source>
</reference>
<gene>
    <name evidence="4" type="ORF">HNQ92_001177</name>
</gene>
<dbReference type="PROSITE" id="PS50102">
    <property type="entry name" value="RRM"/>
    <property type="match status" value="1"/>
</dbReference>
<proteinExistence type="predicted"/>
<evidence type="ECO:0000313" key="4">
    <source>
        <dbReference type="EMBL" id="MBB5283051.1"/>
    </source>
</evidence>
<feature type="region of interest" description="Disordered" evidence="2">
    <location>
        <begin position="76"/>
        <end position="199"/>
    </location>
</feature>
<dbReference type="Proteomes" id="UP000557307">
    <property type="component" value="Unassembled WGS sequence"/>
</dbReference>
<feature type="compositionally biased region" description="Basic and acidic residues" evidence="2">
    <location>
        <begin position="187"/>
        <end position="199"/>
    </location>
</feature>
<evidence type="ECO:0000256" key="2">
    <source>
        <dbReference type="SAM" id="MobiDB-lite"/>
    </source>
</evidence>
<evidence type="ECO:0000259" key="3">
    <source>
        <dbReference type="PROSITE" id="PS50102"/>
    </source>
</evidence>
<dbReference type="AlphaFoldDB" id="A0A840TIA5"/>
<organism evidence="4 5">
    <name type="scientific">Rhabdobacter roseus</name>
    <dbReference type="NCBI Taxonomy" id="1655419"/>
    <lineage>
        <taxon>Bacteria</taxon>
        <taxon>Pseudomonadati</taxon>
        <taxon>Bacteroidota</taxon>
        <taxon>Cytophagia</taxon>
        <taxon>Cytophagales</taxon>
        <taxon>Cytophagaceae</taxon>
        <taxon>Rhabdobacter</taxon>
    </lineage>
</organism>
<name>A0A840TIA5_9BACT</name>
<evidence type="ECO:0000313" key="5">
    <source>
        <dbReference type="Proteomes" id="UP000557307"/>
    </source>
</evidence>
<evidence type="ECO:0000256" key="1">
    <source>
        <dbReference type="ARBA" id="ARBA00022884"/>
    </source>
</evidence>
<protein>
    <submittedName>
        <fullName evidence="4">RNA recognition motif-containing protein</fullName>
    </submittedName>
</protein>
<keyword evidence="5" id="KW-1185">Reference proteome</keyword>
<feature type="compositionally biased region" description="Basic and acidic residues" evidence="2">
    <location>
        <begin position="123"/>
        <end position="132"/>
    </location>
</feature>
<feature type="compositionally biased region" description="Basic and acidic residues" evidence="2">
    <location>
        <begin position="150"/>
        <end position="180"/>
    </location>
</feature>
<keyword evidence="1" id="KW-0694">RNA-binding</keyword>
<sequence length="199" mass="22537">MEIFVGSLPFKMQEKELREIFEKYGEVLSAKIIIDHQTRQNKGFGFVKMPDDNQARHAIAELNGVEVEGRPLVVNEAQFRKGTDRPGAGPAKPAERPERRPFQPRERETPPKRFVSEPKPQPRPKDYGASKEDIDDEPDLGGGSLFTPDFKPDFKKERGDSRSFKGDFKKKGSKGGDFKKKGSKGGDFGKKKGKNDDWW</sequence>
<comment type="caution">
    <text evidence="4">The sequence shown here is derived from an EMBL/GenBank/DDBJ whole genome shotgun (WGS) entry which is preliminary data.</text>
</comment>